<sequence length="71" mass="8015">MSSRSSFITGVESVLVRRLCFRSQTTLRTATVLRSTTTFVGDSRRGARRMTPATPLAESSPSFRREVYRKT</sequence>
<dbReference type="STRING" id="1514971.AUR64_01705"/>
<gene>
    <name evidence="2" type="ORF">AUR64_01705</name>
</gene>
<proteinExistence type="predicted"/>
<evidence type="ECO:0000313" key="2">
    <source>
        <dbReference type="EMBL" id="KTG07974.1"/>
    </source>
</evidence>
<accession>A0A0W1R3Q6</accession>
<name>A0A0W1R3Q6_9EURY</name>
<dbReference type="Proteomes" id="UP000054387">
    <property type="component" value="Unassembled WGS sequence"/>
</dbReference>
<feature type="region of interest" description="Disordered" evidence="1">
    <location>
        <begin position="42"/>
        <end position="71"/>
    </location>
</feature>
<dbReference type="EMBL" id="LOPU01000037">
    <property type="protein sequence ID" value="KTG07974.1"/>
    <property type="molecule type" value="Genomic_DNA"/>
</dbReference>
<organism evidence="2 3">
    <name type="scientific">Haloprofundus marisrubri</name>
    <dbReference type="NCBI Taxonomy" id="1514971"/>
    <lineage>
        <taxon>Archaea</taxon>
        <taxon>Methanobacteriati</taxon>
        <taxon>Methanobacteriota</taxon>
        <taxon>Stenosarchaea group</taxon>
        <taxon>Halobacteria</taxon>
        <taxon>Halobacteriales</taxon>
        <taxon>Haloferacaceae</taxon>
        <taxon>Haloprofundus</taxon>
    </lineage>
</organism>
<dbReference type="AlphaFoldDB" id="A0A0W1R3Q6"/>
<protein>
    <submittedName>
        <fullName evidence="2">Uncharacterized protein</fullName>
    </submittedName>
</protein>
<reference evidence="2 3" key="1">
    <citation type="submission" date="2015-12" db="EMBL/GenBank/DDBJ databases">
        <title>Haloprofundus marisrubri gen. nov., sp. nov., an extremely halophilic archaeon isolated from the Discovery deep brine-seawater interface in the Red Sea.</title>
        <authorList>
            <person name="Zhang G."/>
            <person name="Stingl U."/>
            <person name="Rashid M."/>
        </authorList>
    </citation>
    <scope>NUCLEOTIDE SEQUENCE [LARGE SCALE GENOMIC DNA]</scope>
    <source>
        <strain evidence="2 3">SB9</strain>
    </source>
</reference>
<keyword evidence="3" id="KW-1185">Reference proteome</keyword>
<comment type="caution">
    <text evidence="2">The sequence shown here is derived from an EMBL/GenBank/DDBJ whole genome shotgun (WGS) entry which is preliminary data.</text>
</comment>
<evidence type="ECO:0000313" key="3">
    <source>
        <dbReference type="Proteomes" id="UP000054387"/>
    </source>
</evidence>
<evidence type="ECO:0000256" key="1">
    <source>
        <dbReference type="SAM" id="MobiDB-lite"/>
    </source>
</evidence>